<dbReference type="InterPro" id="IPR018556">
    <property type="entry name" value="SPIN90/Ldb17_LRD"/>
</dbReference>
<organism evidence="3 4">
    <name type="scientific">Cryptococcus deuterogattii Ram5</name>
    <dbReference type="NCBI Taxonomy" id="1296110"/>
    <lineage>
        <taxon>Eukaryota</taxon>
        <taxon>Fungi</taxon>
        <taxon>Dikarya</taxon>
        <taxon>Basidiomycota</taxon>
        <taxon>Agaricomycotina</taxon>
        <taxon>Tremellomycetes</taxon>
        <taxon>Tremellales</taxon>
        <taxon>Cryptococcaceae</taxon>
        <taxon>Cryptococcus</taxon>
        <taxon>Cryptococcus gattii species complex</taxon>
    </lineage>
</organism>
<dbReference type="GO" id="GO:0000147">
    <property type="term" value="P:actin cortical patch assembly"/>
    <property type="evidence" value="ECO:0007669"/>
    <property type="project" value="TreeGrafter"/>
</dbReference>
<proteinExistence type="predicted"/>
<dbReference type="GO" id="GO:0006897">
    <property type="term" value="P:endocytosis"/>
    <property type="evidence" value="ECO:0007669"/>
    <property type="project" value="TreeGrafter"/>
</dbReference>
<dbReference type="PANTHER" id="PTHR13357">
    <property type="entry name" value="SH3 ADAPTER PROTEIN SPIN90 NCK INTERACTING PROTEIN WITH SH3 DOMAIN"/>
    <property type="match status" value="1"/>
</dbReference>
<evidence type="ECO:0000259" key="2">
    <source>
        <dbReference type="Pfam" id="PF09431"/>
    </source>
</evidence>
<feature type="compositionally biased region" description="Polar residues" evidence="1">
    <location>
        <begin position="507"/>
        <end position="534"/>
    </location>
</feature>
<dbReference type="Pfam" id="PF09431">
    <property type="entry name" value="SPIN90_LRD"/>
    <property type="match status" value="1"/>
</dbReference>
<feature type="region of interest" description="Disordered" evidence="1">
    <location>
        <begin position="507"/>
        <end position="601"/>
    </location>
</feature>
<feature type="region of interest" description="Disordered" evidence="1">
    <location>
        <begin position="1"/>
        <end position="34"/>
    </location>
</feature>
<dbReference type="AlphaFoldDB" id="A0A0D0T539"/>
<sequence>MPHRDPQARARDRHHHHHHHHHHHKHPPSTSRSALDTGIGVLIEGSIHVHVKVHDAEQFWREVELVVTIPDPPTLEQLDNTLRMFVSFCAAYHDKYLPSQSDIQHAVTMLLDSDLFSYYDERMVGIMMSDAQENTNPHDLYILYYIILYYGKRHPSLFRSHRKWRKLLPTLGEVVGLDVEETFVLGLPPIETRIRLPATCLMYEVARVQKLTSSELAQFDDQFIDHLFDLVETTWGQQDERLNYAVIRLIVALNEQFMVITLPSKHHTRVHARVGKSEEQNHLGVSSGPGSGGDGEGGHTRNHHRAKSGNTTQSGGYTHDHQEEAKKNNRVLVVLMRRLGSSKTFGENMIFMLNRAENTPDDLCMQLLILKILYLLFTTPGTQEYFFTNDLKVLLDVFIRELVDLPEECEALRHTYLRVLYPLLNHTQLRSDPYKRPQIKLVLKSLIANSHIREIDPTTVRLVERCLEEPRKLERSLSAENVQNALHQNSASTITLDALSSALPPSKSQLGTSIYTSRDPIRQSSLNDVSSSLTDAKARPHSAASMASTCSTSTETGATGARATPPTPTRRRKPPAPPRHAHHRAGAGARKDSSTTSSSWTSFDSDVDASMSDSTSAGASVLGSSFGAGGTVMSPTSPISGMDDLVREGGKGVPPPIIEVHPVGREQPMGWITFST</sequence>
<feature type="compositionally biased region" description="Low complexity" evidence="1">
    <location>
        <begin position="542"/>
        <end position="564"/>
    </location>
</feature>
<accession>A0A0D0T539</accession>
<keyword evidence="4" id="KW-1185">Reference proteome</keyword>
<feature type="domain" description="SPIN90/Ldb17 leucine-rich" evidence="2">
    <location>
        <begin position="318"/>
        <end position="439"/>
    </location>
</feature>
<dbReference type="EMBL" id="KN847901">
    <property type="protein sequence ID" value="KIR40982.1"/>
    <property type="molecule type" value="Genomic_DNA"/>
</dbReference>
<name>A0A0D0T539_9TREE</name>
<evidence type="ECO:0000313" key="4">
    <source>
        <dbReference type="Proteomes" id="UP000053392"/>
    </source>
</evidence>
<dbReference type="InterPro" id="IPR030125">
    <property type="entry name" value="SPIN90/Ldb17"/>
</dbReference>
<dbReference type="GO" id="GO:0071933">
    <property type="term" value="F:Arp2/3 complex binding"/>
    <property type="evidence" value="ECO:0007669"/>
    <property type="project" value="TreeGrafter"/>
</dbReference>
<feature type="compositionally biased region" description="Basic residues" evidence="1">
    <location>
        <begin position="11"/>
        <end position="27"/>
    </location>
</feature>
<feature type="region of interest" description="Disordered" evidence="1">
    <location>
        <begin position="271"/>
        <end position="324"/>
    </location>
</feature>
<dbReference type="GO" id="GO:0030479">
    <property type="term" value="C:actin cortical patch"/>
    <property type="evidence" value="ECO:0007669"/>
    <property type="project" value="TreeGrafter"/>
</dbReference>
<evidence type="ECO:0000256" key="1">
    <source>
        <dbReference type="SAM" id="MobiDB-lite"/>
    </source>
</evidence>
<dbReference type="GO" id="GO:0051666">
    <property type="term" value="P:actin cortical patch localization"/>
    <property type="evidence" value="ECO:0007669"/>
    <property type="project" value="TreeGrafter"/>
</dbReference>
<dbReference type="HOGENOM" id="CLU_017272_1_0_1"/>
<feature type="compositionally biased region" description="Basic and acidic residues" evidence="1">
    <location>
        <begin position="1"/>
        <end position="10"/>
    </location>
</feature>
<feature type="compositionally biased region" description="Basic residues" evidence="1">
    <location>
        <begin position="569"/>
        <end position="585"/>
    </location>
</feature>
<dbReference type="Proteomes" id="UP000053392">
    <property type="component" value="Unassembled WGS sequence"/>
</dbReference>
<dbReference type="PANTHER" id="PTHR13357:SF1">
    <property type="entry name" value="NCK-INTERACTING PROTEIN WITH SH3 DOMAIN"/>
    <property type="match status" value="1"/>
</dbReference>
<protein>
    <recommendedName>
        <fullName evidence="2">SPIN90/Ldb17 leucine-rich domain-containing protein</fullName>
    </recommendedName>
</protein>
<evidence type="ECO:0000313" key="3">
    <source>
        <dbReference type="EMBL" id="KIR40982.1"/>
    </source>
</evidence>
<gene>
    <name evidence="3" type="ORF">I313_02930</name>
</gene>
<dbReference type="OrthoDB" id="445362at2759"/>
<reference evidence="3 4" key="1">
    <citation type="submission" date="2015-01" db="EMBL/GenBank/DDBJ databases">
        <title>The Genome Sequence of Cryptococcus gattii Ram5.</title>
        <authorList>
            <consortium name="The Broad Institute Genomics Platform"/>
            <person name="Cuomo C."/>
            <person name="Litvintseva A."/>
            <person name="Chen Y."/>
            <person name="Heitman J."/>
            <person name="Sun S."/>
            <person name="Springer D."/>
            <person name="Dromer F."/>
            <person name="Young S."/>
            <person name="Zeng Q."/>
            <person name="Gargeya S."/>
            <person name="Abouelleil A."/>
            <person name="Alvarado L."/>
            <person name="Chapman S.B."/>
            <person name="Gainer-Dewar J."/>
            <person name="Goldberg J."/>
            <person name="Griggs A."/>
            <person name="Gujja S."/>
            <person name="Hansen M."/>
            <person name="Howarth C."/>
            <person name="Imamovic A."/>
            <person name="Larimer J."/>
            <person name="Murphy C."/>
            <person name="Naylor J."/>
            <person name="Pearson M."/>
            <person name="Priest M."/>
            <person name="Roberts A."/>
            <person name="Saif S."/>
            <person name="Shea T."/>
            <person name="Sykes S."/>
            <person name="Wortman J."/>
            <person name="Nusbaum C."/>
            <person name="Birren B."/>
        </authorList>
    </citation>
    <scope>NUCLEOTIDE SEQUENCE [LARGE SCALE GENOMIC DNA]</scope>
    <source>
        <strain evidence="3 4">Ram5</strain>
    </source>
</reference>